<protein>
    <submittedName>
        <fullName evidence="1">G11663 protein</fullName>
    </submittedName>
</protein>
<dbReference type="InterPro" id="IPR011047">
    <property type="entry name" value="Quinoprotein_ADH-like_sf"/>
</dbReference>
<dbReference type="Gene3D" id="2.130.10.10">
    <property type="entry name" value="YVTN repeat-like/Quinoprotein amine dehydrogenase"/>
    <property type="match status" value="1"/>
</dbReference>
<reference evidence="1 2" key="1">
    <citation type="submission" date="2024-06" db="EMBL/GenBank/DDBJ databases">
        <authorList>
            <person name="Kraege A."/>
            <person name="Thomma B."/>
        </authorList>
    </citation>
    <scope>NUCLEOTIDE SEQUENCE [LARGE SCALE GENOMIC DNA]</scope>
</reference>
<dbReference type="Proteomes" id="UP001497392">
    <property type="component" value="Unassembled WGS sequence"/>
</dbReference>
<keyword evidence="2" id="KW-1185">Reference proteome</keyword>
<comment type="caution">
    <text evidence="1">The sequence shown here is derived from an EMBL/GenBank/DDBJ whole genome shotgun (WGS) entry which is preliminary data.</text>
</comment>
<dbReference type="EMBL" id="CAXHTA020000018">
    <property type="protein sequence ID" value="CAL5228513.1"/>
    <property type="molecule type" value="Genomic_DNA"/>
</dbReference>
<proteinExistence type="predicted"/>
<gene>
    <name evidence="1" type="primary">g11663</name>
    <name evidence="1" type="ORF">VP750_LOCUS10419</name>
</gene>
<organism evidence="1 2">
    <name type="scientific">Coccomyxa viridis</name>
    <dbReference type="NCBI Taxonomy" id="1274662"/>
    <lineage>
        <taxon>Eukaryota</taxon>
        <taxon>Viridiplantae</taxon>
        <taxon>Chlorophyta</taxon>
        <taxon>core chlorophytes</taxon>
        <taxon>Trebouxiophyceae</taxon>
        <taxon>Trebouxiophyceae incertae sedis</taxon>
        <taxon>Coccomyxaceae</taxon>
        <taxon>Coccomyxa</taxon>
    </lineage>
</organism>
<dbReference type="InterPro" id="IPR015943">
    <property type="entry name" value="WD40/YVTN_repeat-like_dom_sf"/>
</dbReference>
<evidence type="ECO:0000313" key="2">
    <source>
        <dbReference type="Proteomes" id="UP001497392"/>
    </source>
</evidence>
<evidence type="ECO:0000313" key="1">
    <source>
        <dbReference type="EMBL" id="CAL5228513.1"/>
    </source>
</evidence>
<name>A0ABP1GCW0_9CHLO</name>
<accession>A0ABP1GCW0</accession>
<dbReference type="SUPFAM" id="SSF50998">
    <property type="entry name" value="Quinoprotein alcohol dehydrogenase-like"/>
    <property type="match status" value="1"/>
</dbReference>
<sequence length="514" mass="54440">MASKGKARFASSSDLNAASIANYNFGKRKSWKVDGAVYAQPLYAPGLPINGGSVDLLIVATQGSSVYAFNQATGATVWSRNFLVDGPVSSKDMYPKCNDIAPYIGILSTPVIDPDTNTVYALPFLKEKGKLTYRMRALDLLTGKDKPNSPSQPLAATVNLGKLGTVTFNASQHWQRPGLTLFNSTVYAAFASHCDASEFHPWIFGIDGTTLQTTKTFVTPLEENEIGPGIWQSGAGLVIFDDTMFVATGNGGFDPANDQYGDSVLHLSLPDLAVKDWWTPSDQAILDDNDLDFGSSAPIPVLDDQFFFVGGKEGTLYLLNTTNLGGYNPNNSDANAVSVVEANKKEISGTNGIYSGGAYWEGGSEGSGSIFTLGRFPQAGLRQYSLAGSKLTYVNTFNKQGGNFTSRAGVPIVSAPSQDASDALVWAIDASSTLFAWDATSLTQLWSSLDTKGDAAGCSNASFVKFATPTVLNDMVYMGCSDQLIGYGLKTPAATSTEQVSVFSGPAAPAPSGR</sequence>